<evidence type="ECO:0000313" key="1">
    <source>
        <dbReference type="EMBL" id="NML24692.1"/>
    </source>
</evidence>
<dbReference type="Proteomes" id="UP000580043">
    <property type="component" value="Unassembled WGS sequence"/>
</dbReference>
<dbReference type="InterPro" id="IPR045500">
    <property type="entry name" value="DUF6491"/>
</dbReference>
<keyword evidence="2" id="KW-1185">Reference proteome</keyword>
<accession>A0A848G0A8</accession>
<sequence>MRYLILIVWLVVVGTAIGWLGLAAAEDDARRVEPADAPELSIPFANRGGIRDWVAVDDSTLLVQDNFRKWYKLRLVAPTRHLLHAEGIGFVTGPSGTLDNTGALAVRGHKYPIASVTASEGPKRQRR</sequence>
<gene>
    <name evidence="1" type="ORF">HHL15_02975</name>
</gene>
<evidence type="ECO:0000313" key="2">
    <source>
        <dbReference type="Proteomes" id="UP000580043"/>
    </source>
</evidence>
<dbReference type="EMBL" id="JABBGA010000002">
    <property type="protein sequence ID" value="NML24692.1"/>
    <property type="molecule type" value="Genomic_DNA"/>
</dbReference>
<organism evidence="1 2">
    <name type="scientific">Zoogloea dura</name>
    <dbReference type="NCBI Taxonomy" id="2728840"/>
    <lineage>
        <taxon>Bacteria</taxon>
        <taxon>Pseudomonadati</taxon>
        <taxon>Pseudomonadota</taxon>
        <taxon>Betaproteobacteria</taxon>
        <taxon>Rhodocyclales</taxon>
        <taxon>Zoogloeaceae</taxon>
        <taxon>Zoogloea</taxon>
    </lineage>
</organism>
<dbReference type="Pfam" id="PF20101">
    <property type="entry name" value="DUF6491"/>
    <property type="match status" value="1"/>
</dbReference>
<protein>
    <submittedName>
        <fullName evidence="1">Uncharacterized protein</fullName>
    </submittedName>
</protein>
<reference evidence="1 2" key="1">
    <citation type="submission" date="2020-04" db="EMBL/GenBank/DDBJ databases">
        <title>Zoogloea sp. G-4-1-14 isolated from soil.</title>
        <authorList>
            <person name="Dahal R.H."/>
        </authorList>
    </citation>
    <scope>NUCLEOTIDE SEQUENCE [LARGE SCALE GENOMIC DNA]</scope>
    <source>
        <strain evidence="1 2">G-4-1-14</strain>
    </source>
</reference>
<dbReference type="RefSeq" id="WP_169144349.1">
    <property type="nucleotide sequence ID" value="NZ_JABBGA010000002.1"/>
</dbReference>
<name>A0A848G0A8_9RHOO</name>
<proteinExistence type="predicted"/>
<dbReference type="AlphaFoldDB" id="A0A848G0A8"/>
<comment type="caution">
    <text evidence="1">The sequence shown here is derived from an EMBL/GenBank/DDBJ whole genome shotgun (WGS) entry which is preliminary data.</text>
</comment>